<keyword evidence="8" id="KW-1185">Reference proteome</keyword>
<dbReference type="RefSeq" id="WP_088919491.1">
    <property type="nucleotide sequence ID" value="NZ_CP018632.1"/>
</dbReference>
<evidence type="ECO:0000313" key="7">
    <source>
        <dbReference type="EMBL" id="ASJ74461.1"/>
    </source>
</evidence>
<dbReference type="InterPro" id="IPR033436">
    <property type="entry name" value="MucB/RseB_C"/>
</dbReference>
<dbReference type="KEGG" id="gai:IMCC3135_21945"/>
<dbReference type="OrthoDB" id="7067274at2"/>
<sequence length="368" mass="39957">MKCSYSAFELTTQLGILSQHRSGLFRLALRTLLIGSLMGVGASALADSSSASLPDADAVSDSEPALNPAELVRTMSEAMKSLNYEGTFVHVQGNHITSMDILHSSNSEGELERLRALDGEAREVIRNHSLVTCIWPDSESVIVSKSKPNELLPQIDADLASNGRYELSMGNPDRVAGLATYVVNVMPTDKFRYGYRFWIDQDTHMLLRSMLLDGPQRAVEQVIFTHIEYPVSIEVARFDIDSGREKISWLEPKKLKATSGLPETVAKQVDRVSFGELPEGYKEVSEVYSPMPMSTGPMSHVMLTDGMTSVSVYVEYATVAEQANASAGLSSMGAMNAFGLSTENAFITVVGEVPANTVKAIALAVVIP</sequence>
<dbReference type="InterPro" id="IPR005588">
    <property type="entry name" value="MucB_RseB"/>
</dbReference>
<comment type="similarity">
    <text evidence="2">Belongs to the RseB family.</text>
</comment>
<dbReference type="GO" id="GO:0045152">
    <property type="term" value="F:antisigma factor binding"/>
    <property type="evidence" value="ECO:0007669"/>
    <property type="project" value="TreeGrafter"/>
</dbReference>
<dbReference type="Gene3D" id="2.50.20.10">
    <property type="entry name" value="Lipoprotein localisation LolA/LolB/LppX"/>
    <property type="match status" value="1"/>
</dbReference>
<dbReference type="GO" id="GO:0032885">
    <property type="term" value="P:regulation of polysaccharide biosynthetic process"/>
    <property type="evidence" value="ECO:0007669"/>
    <property type="project" value="TreeGrafter"/>
</dbReference>
<evidence type="ECO:0000259" key="5">
    <source>
        <dbReference type="Pfam" id="PF03888"/>
    </source>
</evidence>
<dbReference type="Pfam" id="PF17188">
    <property type="entry name" value="MucB_RseB_C"/>
    <property type="match status" value="1"/>
</dbReference>
<dbReference type="PANTHER" id="PTHR38782:SF1">
    <property type="entry name" value="SIGMA-E FACTOR REGULATORY PROTEIN RSEB"/>
    <property type="match status" value="1"/>
</dbReference>
<dbReference type="PIRSF" id="PIRSF005427">
    <property type="entry name" value="RseB"/>
    <property type="match status" value="1"/>
</dbReference>
<evidence type="ECO:0000313" key="8">
    <source>
        <dbReference type="Proteomes" id="UP000250079"/>
    </source>
</evidence>
<dbReference type="PANTHER" id="PTHR38782">
    <property type="match status" value="1"/>
</dbReference>
<feature type="domain" description="MucB/RseB N-terminal" evidence="5">
    <location>
        <begin position="69"/>
        <end position="234"/>
    </location>
</feature>
<dbReference type="AlphaFoldDB" id="A0A2Z2NWT3"/>
<evidence type="ECO:0000256" key="4">
    <source>
        <dbReference type="ARBA" id="ARBA00022764"/>
    </source>
</evidence>
<organism evidence="7 8">
    <name type="scientific">Granulosicoccus antarcticus IMCC3135</name>
    <dbReference type="NCBI Taxonomy" id="1192854"/>
    <lineage>
        <taxon>Bacteria</taxon>
        <taxon>Pseudomonadati</taxon>
        <taxon>Pseudomonadota</taxon>
        <taxon>Gammaproteobacteria</taxon>
        <taxon>Chromatiales</taxon>
        <taxon>Granulosicoccaceae</taxon>
        <taxon>Granulosicoccus</taxon>
    </lineage>
</organism>
<dbReference type="Gene3D" id="3.30.200.100">
    <property type="entry name" value="MucB/RseB, C-terminal domain"/>
    <property type="match status" value="1"/>
</dbReference>
<name>A0A2Z2NWT3_9GAMM</name>
<comment type="subcellular location">
    <subcellularLocation>
        <location evidence="1">Periplasm</location>
    </subcellularLocation>
</comment>
<feature type="domain" description="MucB/RseB C-terminal" evidence="6">
    <location>
        <begin position="273"/>
        <end position="365"/>
    </location>
</feature>
<evidence type="ECO:0000256" key="1">
    <source>
        <dbReference type="ARBA" id="ARBA00004418"/>
    </source>
</evidence>
<dbReference type="InterPro" id="IPR038484">
    <property type="entry name" value="MucB/RseB_C_sf"/>
</dbReference>
<evidence type="ECO:0000256" key="2">
    <source>
        <dbReference type="ARBA" id="ARBA00008150"/>
    </source>
</evidence>
<evidence type="ECO:0000256" key="3">
    <source>
        <dbReference type="ARBA" id="ARBA00022729"/>
    </source>
</evidence>
<protein>
    <submittedName>
        <fullName evidence="7">Sigma factor AlgU regulatory protein MucB</fullName>
    </submittedName>
</protein>
<evidence type="ECO:0000259" key="6">
    <source>
        <dbReference type="Pfam" id="PF17188"/>
    </source>
</evidence>
<keyword evidence="4" id="KW-0574">Periplasm</keyword>
<gene>
    <name evidence="7" type="primary">mucB</name>
    <name evidence="7" type="ORF">IMCC3135_21945</name>
</gene>
<proteinExistence type="inferred from homology"/>
<accession>A0A2Z2NWT3</accession>
<dbReference type="InterPro" id="IPR033434">
    <property type="entry name" value="MucB/RseB_N"/>
</dbReference>
<dbReference type="Proteomes" id="UP000250079">
    <property type="component" value="Chromosome"/>
</dbReference>
<dbReference type="Pfam" id="PF03888">
    <property type="entry name" value="MucB_RseB"/>
    <property type="match status" value="1"/>
</dbReference>
<reference evidence="7 8" key="1">
    <citation type="submission" date="2016-12" db="EMBL/GenBank/DDBJ databases">
        <authorList>
            <person name="Song W.-J."/>
            <person name="Kurnit D.M."/>
        </authorList>
    </citation>
    <scope>NUCLEOTIDE SEQUENCE [LARGE SCALE GENOMIC DNA]</scope>
    <source>
        <strain evidence="7 8">IMCC3135</strain>
    </source>
</reference>
<dbReference type="CDD" id="cd16327">
    <property type="entry name" value="RseB"/>
    <property type="match status" value="1"/>
</dbReference>
<dbReference type="GO" id="GO:0030288">
    <property type="term" value="C:outer membrane-bounded periplasmic space"/>
    <property type="evidence" value="ECO:0007669"/>
    <property type="project" value="TreeGrafter"/>
</dbReference>
<dbReference type="EMBL" id="CP018632">
    <property type="protein sequence ID" value="ASJ74461.1"/>
    <property type="molecule type" value="Genomic_DNA"/>
</dbReference>
<keyword evidence="3" id="KW-0732">Signal</keyword>